<dbReference type="Proteomes" id="UP000249341">
    <property type="component" value="Unassembled WGS sequence"/>
</dbReference>
<comment type="caution">
    <text evidence="2">The sequence shown here is derived from an EMBL/GenBank/DDBJ whole genome shotgun (WGS) entry which is preliminary data.</text>
</comment>
<dbReference type="RefSeq" id="WP_220091417.1">
    <property type="nucleotide sequence ID" value="NZ_JACHWI010000010.1"/>
</dbReference>
<keyword evidence="1" id="KW-0472">Membrane</keyword>
<name>A0A327Z7J9_9ACTN</name>
<accession>A0A327Z7J9</accession>
<feature type="transmembrane region" description="Helical" evidence="1">
    <location>
        <begin position="133"/>
        <end position="154"/>
    </location>
</feature>
<keyword evidence="3" id="KW-1185">Reference proteome</keyword>
<feature type="transmembrane region" description="Helical" evidence="1">
    <location>
        <begin position="48"/>
        <end position="76"/>
    </location>
</feature>
<keyword evidence="1" id="KW-1133">Transmembrane helix</keyword>
<feature type="transmembrane region" description="Helical" evidence="1">
    <location>
        <begin position="82"/>
        <end position="99"/>
    </location>
</feature>
<feature type="transmembrane region" description="Helical" evidence="1">
    <location>
        <begin position="106"/>
        <end position="127"/>
    </location>
</feature>
<gene>
    <name evidence="2" type="ORF">B0I29_11566</name>
</gene>
<proteinExistence type="predicted"/>
<feature type="transmembrane region" description="Helical" evidence="1">
    <location>
        <begin position="161"/>
        <end position="177"/>
    </location>
</feature>
<feature type="transmembrane region" description="Helical" evidence="1">
    <location>
        <begin position="12"/>
        <end position="36"/>
    </location>
</feature>
<evidence type="ECO:0000256" key="1">
    <source>
        <dbReference type="SAM" id="Phobius"/>
    </source>
</evidence>
<sequence>MTFTFPGPWLGGVSLVVGPVLMLAGTLLRLGTPFFFPHQLAAYERDPALVGVAYALVLAGLIALWPGVAAVAAQVGAVRPGWAMWGGSLVMLGLFARVFHHGVDTFAFALVDSAGVAAAAQAVGSYYQYREWVVASLSASVMLGWVVLAVGCYLSGVLRPLPAVALALMSALMIGVLKGSTWASAVQVTGLVVAFVPLGIRLLRGAGRPAWRSVTLIVLFAAGSIVLGQAG</sequence>
<dbReference type="AlphaFoldDB" id="A0A327Z7J9"/>
<feature type="transmembrane region" description="Helical" evidence="1">
    <location>
        <begin position="183"/>
        <end position="203"/>
    </location>
</feature>
<dbReference type="EMBL" id="QLMJ01000015">
    <property type="protein sequence ID" value="RAK31260.1"/>
    <property type="molecule type" value="Genomic_DNA"/>
</dbReference>
<feature type="transmembrane region" description="Helical" evidence="1">
    <location>
        <begin position="210"/>
        <end position="230"/>
    </location>
</feature>
<protein>
    <submittedName>
        <fullName evidence="2">Uncharacterized protein</fullName>
    </submittedName>
</protein>
<keyword evidence="1" id="KW-0812">Transmembrane</keyword>
<evidence type="ECO:0000313" key="2">
    <source>
        <dbReference type="EMBL" id="RAK31260.1"/>
    </source>
</evidence>
<evidence type="ECO:0000313" key="3">
    <source>
        <dbReference type="Proteomes" id="UP000249341"/>
    </source>
</evidence>
<organism evidence="2 3">
    <name type="scientific">Actinoplanes lutulentus</name>
    <dbReference type="NCBI Taxonomy" id="1287878"/>
    <lineage>
        <taxon>Bacteria</taxon>
        <taxon>Bacillati</taxon>
        <taxon>Actinomycetota</taxon>
        <taxon>Actinomycetes</taxon>
        <taxon>Micromonosporales</taxon>
        <taxon>Micromonosporaceae</taxon>
        <taxon>Actinoplanes</taxon>
    </lineage>
</organism>
<reference evidence="2 3" key="1">
    <citation type="submission" date="2018-06" db="EMBL/GenBank/DDBJ databases">
        <title>Genomic Encyclopedia of Type Strains, Phase III (KMG-III): the genomes of soil and plant-associated and newly described type strains.</title>
        <authorList>
            <person name="Whitman W."/>
        </authorList>
    </citation>
    <scope>NUCLEOTIDE SEQUENCE [LARGE SCALE GENOMIC DNA]</scope>
    <source>
        <strain evidence="2 3">CGMCC 4.7090</strain>
    </source>
</reference>